<evidence type="ECO:0000313" key="2">
    <source>
        <dbReference type="Proteomes" id="UP000747542"/>
    </source>
</evidence>
<evidence type="ECO:0000313" key="1">
    <source>
        <dbReference type="EMBL" id="KAG7160103.1"/>
    </source>
</evidence>
<organism evidence="1 2">
    <name type="scientific">Homarus americanus</name>
    <name type="common">American lobster</name>
    <dbReference type="NCBI Taxonomy" id="6706"/>
    <lineage>
        <taxon>Eukaryota</taxon>
        <taxon>Metazoa</taxon>
        <taxon>Ecdysozoa</taxon>
        <taxon>Arthropoda</taxon>
        <taxon>Crustacea</taxon>
        <taxon>Multicrustacea</taxon>
        <taxon>Malacostraca</taxon>
        <taxon>Eumalacostraca</taxon>
        <taxon>Eucarida</taxon>
        <taxon>Decapoda</taxon>
        <taxon>Pleocyemata</taxon>
        <taxon>Astacidea</taxon>
        <taxon>Nephropoidea</taxon>
        <taxon>Nephropidae</taxon>
        <taxon>Homarus</taxon>
    </lineage>
</organism>
<keyword evidence="2" id="KW-1185">Reference proteome</keyword>
<reference evidence="1" key="1">
    <citation type="journal article" date="2021" name="Sci. Adv.">
        <title>The American lobster genome reveals insights on longevity, neural, and immune adaptations.</title>
        <authorList>
            <person name="Polinski J.M."/>
            <person name="Zimin A.V."/>
            <person name="Clark K.F."/>
            <person name="Kohn A.B."/>
            <person name="Sadowski N."/>
            <person name="Timp W."/>
            <person name="Ptitsyn A."/>
            <person name="Khanna P."/>
            <person name="Romanova D.Y."/>
            <person name="Williams P."/>
            <person name="Greenwood S.J."/>
            <person name="Moroz L.L."/>
            <person name="Walt D.R."/>
            <person name="Bodnar A.G."/>
        </authorList>
    </citation>
    <scope>NUCLEOTIDE SEQUENCE</scope>
    <source>
        <strain evidence="1">GMGI-L3</strain>
    </source>
</reference>
<protein>
    <submittedName>
        <fullName evidence="1">Uncharacterized protein</fullName>
    </submittedName>
</protein>
<dbReference type="Proteomes" id="UP000747542">
    <property type="component" value="Unassembled WGS sequence"/>
</dbReference>
<comment type="caution">
    <text evidence="1">The sequence shown here is derived from an EMBL/GenBank/DDBJ whole genome shotgun (WGS) entry which is preliminary data.</text>
</comment>
<proteinExistence type="predicted"/>
<name>A0A8J5MQJ2_HOMAM</name>
<gene>
    <name evidence="1" type="ORF">Hamer_G012641</name>
</gene>
<sequence length="93" mass="10556">MEEYGVGISTIYNVKYVKEEGSLTHTCMGCLKYKKVDAAVYDLYTTTVPPDPPGHKVGLTWQQRMCIRVHMLDTLLKQQCSLTTNHETHKLPA</sequence>
<dbReference type="EMBL" id="JAHLQT010031643">
    <property type="protein sequence ID" value="KAG7160103.1"/>
    <property type="molecule type" value="Genomic_DNA"/>
</dbReference>
<dbReference type="AlphaFoldDB" id="A0A8J5MQJ2"/>
<accession>A0A8J5MQJ2</accession>